<reference evidence="3 4" key="1">
    <citation type="submission" date="2018-06" db="EMBL/GenBank/DDBJ databases">
        <title>Genomic Encyclopedia of Type Strains, Phase IV (KMG-IV): sequencing the most valuable type-strain genomes for metagenomic binning, comparative biology and taxonomic classification.</title>
        <authorList>
            <person name="Goeker M."/>
        </authorList>
    </citation>
    <scope>NUCLEOTIDE SEQUENCE [LARGE SCALE GENOMIC DNA]</scope>
    <source>
        <strain evidence="3 4">DSM 24875</strain>
    </source>
</reference>
<keyword evidence="1" id="KW-0732">Signal</keyword>
<evidence type="ECO:0000256" key="1">
    <source>
        <dbReference type="ARBA" id="ARBA00022729"/>
    </source>
</evidence>
<gene>
    <name evidence="3" type="ORF">DFR50_105133</name>
</gene>
<dbReference type="Proteomes" id="UP000253529">
    <property type="component" value="Unassembled WGS sequence"/>
</dbReference>
<dbReference type="AlphaFoldDB" id="A0A366FR17"/>
<accession>A0A366FR17</accession>
<dbReference type="InterPro" id="IPR011250">
    <property type="entry name" value="OMP/PagP_B-barrel"/>
</dbReference>
<dbReference type="OrthoDB" id="5643626at2"/>
<protein>
    <submittedName>
        <fullName evidence="3">Opacity protein-like surface antigen</fullName>
    </submittedName>
</protein>
<evidence type="ECO:0000259" key="2">
    <source>
        <dbReference type="Pfam" id="PF13505"/>
    </source>
</evidence>
<feature type="domain" description="Outer membrane protein beta-barrel" evidence="2">
    <location>
        <begin position="55"/>
        <end position="253"/>
    </location>
</feature>
<dbReference type="Gene3D" id="2.40.160.20">
    <property type="match status" value="1"/>
</dbReference>
<dbReference type="SUPFAM" id="SSF56925">
    <property type="entry name" value="OMPA-like"/>
    <property type="match status" value="1"/>
</dbReference>
<name>A0A366FR17_9HYPH</name>
<dbReference type="EMBL" id="QNRK01000005">
    <property type="protein sequence ID" value="RBP16490.1"/>
    <property type="molecule type" value="Genomic_DNA"/>
</dbReference>
<dbReference type="InterPro" id="IPR027385">
    <property type="entry name" value="Beta-barrel_OMP"/>
</dbReference>
<evidence type="ECO:0000313" key="4">
    <source>
        <dbReference type="Proteomes" id="UP000253529"/>
    </source>
</evidence>
<keyword evidence="4" id="KW-1185">Reference proteome</keyword>
<dbReference type="Pfam" id="PF13505">
    <property type="entry name" value="OMP_b-brl"/>
    <property type="match status" value="1"/>
</dbReference>
<evidence type="ECO:0000313" key="3">
    <source>
        <dbReference type="EMBL" id="RBP16490.1"/>
    </source>
</evidence>
<proteinExistence type="predicted"/>
<comment type="caution">
    <text evidence="3">The sequence shown here is derived from an EMBL/GenBank/DDBJ whole genome shotgun (WGS) entry which is preliminary data.</text>
</comment>
<organism evidence="3 4">
    <name type="scientific">Roseiarcus fermentans</name>
    <dbReference type="NCBI Taxonomy" id="1473586"/>
    <lineage>
        <taxon>Bacteria</taxon>
        <taxon>Pseudomonadati</taxon>
        <taxon>Pseudomonadota</taxon>
        <taxon>Alphaproteobacteria</taxon>
        <taxon>Hyphomicrobiales</taxon>
        <taxon>Roseiarcaceae</taxon>
        <taxon>Roseiarcus</taxon>
    </lineage>
</organism>
<sequence length="306" mass="30717">MSDEGTAIMANWTLAPNWRALVLAAALGLASGGAAIAVDLPPAPTLPPAAGGPEAGDEFSGWYLRGDVGAGFETPPSLASAAPAGIAAPGGLVSPFATSSFGHATLSPSASLDAGLGYVFNSWLRTDATLEYRFGGRFQSSFAIASPGPIAADRLSARVSSLVALINGYVDLGAWQGVRPFVGAGLGVADTALSGVSDQGFARTPAGAFVPIGGLFSNAARTHFAWALTAGFDVDIAPNLKLEVSYRYLNLGSIALGGTHCFPGAPACVAGVAATARGALASNDIRIGLVYLIGGLEPAAPLVARY</sequence>